<dbReference type="AlphaFoldDB" id="A0A6P7GA62"/>
<dbReference type="RefSeq" id="XP_028146032.1">
    <property type="nucleotide sequence ID" value="XM_028290231.1"/>
</dbReference>
<feature type="compositionally biased region" description="Low complexity" evidence="1">
    <location>
        <begin position="27"/>
        <end position="39"/>
    </location>
</feature>
<name>A0A6P7GA62_DIAVI</name>
<evidence type="ECO:0000313" key="5">
    <source>
        <dbReference type="RefSeq" id="XP_028146033.1"/>
    </source>
</evidence>
<dbReference type="RefSeq" id="XP_028146036.1">
    <property type="nucleotide sequence ID" value="XM_028290235.1"/>
</dbReference>
<accession>A0A6P7GA62</accession>
<evidence type="ECO:0000313" key="8">
    <source>
        <dbReference type="RefSeq" id="XP_028146036.1"/>
    </source>
</evidence>
<reference evidence="2 3" key="1">
    <citation type="submission" date="2025-04" db="UniProtKB">
        <authorList>
            <consortium name="RefSeq"/>
        </authorList>
    </citation>
    <scope>IDENTIFICATION</scope>
    <source>
        <tissue evidence="2 3">Whole insect</tissue>
    </source>
</reference>
<protein>
    <submittedName>
        <fullName evidence="2 3">Uncharacterized protein LOC114339577 isoform X1</fullName>
    </submittedName>
</protein>
<dbReference type="RefSeq" id="XP_028146034.1">
    <property type="nucleotide sequence ID" value="XM_028290233.1"/>
</dbReference>
<gene>
    <name evidence="2 3 4 5 6 7 8" type="primary">LOC114339577</name>
</gene>
<feature type="region of interest" description="Disordered" evidence="1">
    <location>
        <begin position="16"/>
        <end position="39"/>
    </location>
</feature>
<dbReference type="RefSeq" id="XP_028146035.1">
    <property type="nucleotide sequence ID" value="XM_028290234.1"/>
</dbReference>
<evidence type="ECO:0000313" key="3">
    <source>
        <dbReference type="RefSeq" id="XP_028146031.1"/>
    </source>
</evidence>
<evidence type="ECO:0000313" key="6">
    <source>
        <dbReference type="RefSeq" id="XP_028146034.1"/>
    </source>
</evidence>
<evidence type="ECO:0000313" key="7">
    <source>
        <dbReference type="RefSeq" id="XP_028146035.1"/>
    </source>
</evidence>
<evidence type="ECO:0000256" key="1">
    <source>
        <dbReference type="SAM" id="MobiDB-lite"/>
    </source>
</evidence>
<proteinExistence type="predicted"/>
<sequence>MLPLMCQTCSNDVPEDLATESEQSKEPTSPSIHSSTIIQHSSNSKQMKFSFHEADKFFLNYLKEKATKSSTETSTDSVMSFLNSLAPELTEMNMHQFKIFKRRALSLVDDILNPPSTAPESQTMSALTKLSSETSRDTIYSPQPYGSPSFVQPLQQVPTTNPLDFSGVRTQNSMQAVSTTNPLDLSGVSREISLNCTEYPSVSQNMSL</sequence>
<evidence type="ECO:0000313" key="4">
    <source>
        <dbReference type="RefSeq" id="XP_028146032.1"/>
    </source>
</evidence>
<dbReference type="RefSeq" id="XP_028146031.1">
    <property type="nucleotide sequence ID" value="XM_028290230.1"/>
</dbReference>
<dbReference type="RefSeq" id="XP_028146029.1">
    <property type="nucleotide sequence ID" value="XM_028290228.1"/>
</dbReference>
<dbReference type="RefSeq" id="XP_028146033.1">
    <property type="nucleotide sequence ID" value="XM_028290232.1"/>
</dbReference>
<evidence type="ECO:0000313" key="2">
    <source>
        <dbReference type="RefSeq" id="XP_028146029.1"/>
    </source>
</evidence>
<organism evidence="2">
    <name type="scientific">Diabrotica virgifera virgifera</name>
    <name type="common">western corn rootworm</name>
    <dbReference type="NCBI Taxonomy" id="50390"/>
    <lineage>
        <taxon>Eukaryota</taxon>
        <taxon>Metazoa</taxon>
        <taxon>Ecdysozoa</taxon>
        <taxon>Arthropoda</taxon>
        <taxon>Hexapoda</taxon>
        <taxon>Insecta</taxon>
        <taxon>Pterygota</taxon>
        <taxon>Neoptera</taxon>
        <taxon>Endopterygota</taxon>
        <taxon>Coleoptera</taxon>
        <taxon>Polyphaga</taxon>
        <taxon>Cucujiformia</taxon>
        <taxon>Chrysomeloidea</taxon>
        <taxon>Chrysomelidae</taxon>
        <taxon>Galerucinae</taxon>
        <taxon>Diabroticina</taxon>
        <taxon>Diabroticites</taxon>
        <taxon>Diabrotica</taxon>
    </lineage>
</organism>
<feature type="region of interest" description="Disordered" evidence="1">
    <location>
        <begin position="116"/>
        <end position="181"/>
    </location>
</feature>